<reference evidence="1 2" key="1">
    <citation type="submission" date="2020-02" db="EMBL/GenBank/DDBJ databases">
        <authorList>
            <person name="Ma Q."/>
            <person name="Huang Y."/>
            <person name="Song X."/>
            <person name="Pei D."/>
        </authorList>
    </citation>
    <scope>NUCLEOTIDE SEQUENCE [LARGE SCALE GENOMIC DNA]</scope>
    <source>
        <strain evidence="1">Sxm20200214</strain>
        <tissue evidence="1">Leaf</tissue>
    </source>
</reference>
<comment type="caution">
    <text evidence="1">The sequence shown here is derived from an EMBL/GenBank/DDBJ whole genome shotgun (WGS) entry which is preliminary data.</text>
</comment>
<keyword evidence="2" id="KW-1185">Reference proteome</keyword>
<proteinExistence type="predicted"/>
<organism evidence="1 2">
    <name type="scientific">Brassica carinata</name>
    <name type="common">Ethiopian mustard</name>
    <name type="synonym">Abyssinian cabbage</name>
    <dbReference type="NCBI Taxonomy" id="52824"/>
    <lineage>
        <taxon>Eukaryota</taxon>
        <taxon>Viridiplantae</taxon>
        <taxon>Streptophyta</taxon>
        <taxon>Embryophyta</taxon>
        <taxon>Tracheophyta</taxon>
        <taxon>Spermatophyta</taxon>
        <taxon>Magnoliopsida</taxon>
        <taxon>eudicotyledons</taxon>
        <taxon>Gunneridae</taxon>
        <taxon>Pentapetalae</taxon>
        <taxon>rosids</taxon>
        <taxon>malvids</taxon>
        <taxon>Brassicales</taxon>
        <taxon>Brassicaceae</taxon>
        <taxon>Brassiceae</taxon>
        <taxon>Brassica</taxon>
    </lineage>
</organism>
<sequence length="63" mass="7361">MVCTPREVVPENPNSYRVRKRDAFRLQREKKKARRVNYTYPLPTPQLLLASAAIDDEETNPDC</sequence>
<evidence type="ECO:0000313" key="1">
    <source>
        <dbReference type="EMBL" id="KAG2325192.1"/>
    </source>
</evidence>
<accession>A0A8X8B8B1</accession>
<dbReference type="Proteomes" id="UP000886595">
    <property type="component" value="Unassembled WGS sequence"/>
</dbReference>
<protein>
    <submittedName>
        <fullName evidence="1">Uncharacterized protein</fullName>
    </submittedName>
</protein>
<dbReference type="EMBL" id="JAAMPC010000002">
    <property type="protein sequence ID" value="KAG2325192.1"/>
    <property type="molecule type" value="Genomic_DNA"/>
</dbReference>
<gene>
    <name evidence="1" type="ORF">Bca52824_007920</name>
</gene>
<dbReference type="AlphaFoldDB" id="A0A8X8B8B1"/>
<name>A0A8X8B8B1_BRACI</name>
<evidence type="ECO:0000313" key="2">
    <source>
        <dbReference type="Proteomes" id="UP000886595"/>
    </source>
</evidence>